<evidence type="ECO:0000256" key="1">
    <source>
        <dbReference type="SAM" id="MobiDB-lite"/>
    </source>
</evidence>
<dbReference type="OrthoDB" id="4501485at2759"/>
<evidence type="ECO:0000313" key="2">
    <source>
        <dbReference type="EMBL" id="KAJ5090914.1"/>
    </source>
</evidence>
<feature type="compositionally biased region" description="Polar residues" evidence="1">
    <location>
        <begin position="1"/>
        <end position="34"/>
    </location>
</feature>
<dbReference type="Proteomes" id="UP001149074">
    <property type="component" value="Unassembled WGS sequence"/>
</dbReference>
<accession>A0A9W9K2P6</accession>
<protein>
    <submittedName>
        <fullName evidence="2">Uncharacterized protein</fullName>
    </submittedName>
</protein>
<reference evidence="2" key="2">
    <citation type="journal article" date="2023" name="IMA Fungus">
        <title>Comparative genomic study of the Penicillium genus elucidates a diverse pangenome and 15 lateral gene transfer events.</title>
        <authorList>
            <person name="Petersen C."/>
            <person name="Sorensen T."/>
            <person name="Nielsen M.R."/>
            <person name="Sondergaard T.E."/>
            <person name="Sorensen J.L."/>
            <person name="Fitzpatrick D.A."/>
            <person name="Frisvad J.C."/>
            <person name="Nielsen K.L."/>
        </authorList>
    </citation>
    <scope>NUCLEOTIDE SEQUENCE</scope>
    <source>
        <strain evidence="2">IBT 30761</strain>
    </source>
</reference>
<name>A0A9W9K2P6_9EURO</name>
<comment type="caution">
    <text evidence="2">The sequence shown here is derived from an EMBL/GenBank/DDBJ whole genome shotgun (WGS) entry which is preliminary data.</text>
</comment>
<dbReference type="EMBL" id="JAPQKI010000009">
    <property type="protein sequence ID" value="KAJ5090914.1"/>
    <property type="molecule type" value="Genomic_DNA"/>
</dbReference>
<dbReference type="GeneID" id="81361068"/>
<organism evidence="2 3">
    <name type="scientific">Penicillium argentinense</name>
    <dbReference type="NCBI Taxonomy" id="1131581"/>
    <lineage>
        <taxon>Eukaryota</taxon>
        <taxon>Fungi</taxon>
        <taxon>Dikarya</taxon>
        <taxon>Ascomycota</taxon>
        <taxon>Pezizomycotina</taxon>
        <taxon>Eurotiomycetes</taxon>
        <taxon>Eurotiomycetidae</taxon>
        <taxon>Eurotiales</taxon>
        <taxon>Aspergillaceae</taxon>
        <taxon>Penicillium</taxon>
    </lineage>
</organism>
<sequence>MSVPQSSPASNRNGTTVAALSQSNLNQIPRASRSTVDRYTRTPAPEGPYYAGMRTQERAIHLLRLSNKVNAVDEILKN</sequence>
<gene>
    <name evidence="2" type="ORF">N7532_009598</name>
</gene>
<evidence type="ECO:0000313" key="3">
    <source>
        <dbReference type="Proteomes" id="UP001149074"/>
    </source>
</evidence>
<reference evidence="2" key="1">
    <citation type="submission" date="2022-11" db="EMBL/GenBank/DDBJ databases">
        <authorList>
            <person name="Petersen C."/>
        </authorList>
    </citation>
    <scope>NUCLEOTIDE SEQUENCE</scope>
    <source>
        <strain evidence="2">IBT 30761</strain>
    </source>
</reference>
<keyword evidence="3" id="KW-1185">Reference proteome</keyword>
<feature type="region of interest" description="Disordered" evidence="1">
    <location>
        <begin position="1"/>
        <end position="50"/>
    </location>
</feature>
<proteinExistence type="predicted"/>
<dbReference type="RefSeq" id="XP_056472895.1">
    <property type="nucleotide sequence ID" value="XM_056622089.1"/>
</dbReference>
<dbReference type="AlphaFoldDB" id="A0A9W9K2P6"/>